<evidence type="ECO:0000313" key="3">
    <source>
        <dbReference type="EMBL" id="KAH8104731.1"/>
    </source>
</evidence>
<feature type="coiled-coil region" evidence="1">
    <location>
        <begin position="40"/>
        <end position="148"/>
    </location>
</feature>
<organism evidence="3 4">
    <name type="scientific">Cristinia sonorae</name>
    <dbReference type="NCBI Taxonomy" id="1940300"/>
    <lineage>
        <taxon>Eukaryota</taxon>
        <taxon>Fungi</taxon>
        <taxon>Dikarya</taxon>
        <taxon>Basidiomycota</taxon>
        <taxon>Agaricomycotina</taxon>
        <taxon>Agaricomycetes</taxon>
        <taxon>Agaricomycetidae</taxon>
        <taxon>Agaricales</taxon>
        <taxon>Pleurotineae</taxon>
        <taxon>Stephanosporaceae</taxon>
        <taxon>Cristinia</taxon>
    </lineage>
</organism>
<feature type="region of interest" description="Disordered" evidence="2">
    <location>
        <begin position="185"/>
        <end position="441"/>
    </location>
</feature>
<feature type="compositionally biased region" description="Polar residues" evidence="2">
    <location>
        <begin position="220"/>
        <end position="234"/>
    </location>
</feature>
<protein>
    <submittedName>
        <fullName evidence="3">Uncharacterized protein</fullName>
    </submittedName>
</protein>
<evidence type="ECO:0000313" key="4">
    <source>
        <dbReference type="Proteomes" id="UP000813824"/>
    </source>
</evidence>
<dbReference type="EMBL" id="JAEVFJ010000005">
    <property type="protein sequence ID" value="KAH8104731.1"/>
    <property type="molecule type" value="Genomic_DNA"/>
</dbReference>
<feature type="compositionally biased region" description="Polar residues" evidence="2">
    <location>
        <begin position="185"/>
        <end position="194"/>
    </location>
</feature>
<dbReference type="AlphaFoldDB" id="A0A8K0XT72"/>
<feature type="compositionally biased region" description="Acidic residues" evidence="2">
    <location>
        <begin position="302"/>
        <end position="318"/>
    </location>
</feature>
<keyword evidence="1" id="KW-0175">Coiled coil</keyword>
<proteinExistence type="predicted"/>
<sequence length="441" mass="49002">MVKTTTTDGHSRMPPTPSSIMSDALAAFSKAANHAIGTAEKHAAAEVARVTAEAEDMRRERDEAVDALNAIRLEKKDWQRRLEGWKTSADKANMTIEHQNETIAQLREEASQWKGQLLRYEDTSRREAQDWKEQYLRAEQERIRLAARVDELVGEQLAWNTHTNANNPAYTARYSELPAGMSNTRVSTTAQQRPIGSRSVPPTFDEHEPQPETTRKKSASTKPTGSRGDTSSRPRSPVPVAGPSTSRTPKKKAGAIVEGRAEQTLATRPSAAPRASMSSQQFDTVRVIRRVQAVVEVPVKEESDDDGEGLLSDEDEDEYKSQTKTAQGKTPQKPKARRRSSVKAKKVVSSDDDDYEPDPPPSVRRRQQVDQDSDDELAIGIEDNRHELYGTQRVVVTSEKNTPQRQRTATSTRPSTNTKKRKLDGDTSAAARGTASKLPRK</sequence>
<comment type="caution">
    <text evidence="3">The sequence shown here is derived from an EMBL/GenBank/DDBJ whole genome shotgun (WGS) entry which is preliminary data.</text>
</comment>
<reference evidence="3" key="1">
    <citation type="journal article" date="2021" name="New Phytol.">
        <title>Evolutionary innovations through gain and loss of genes in the ectomycorrhizal Boletales.</title>
        <authorList>
            <person name="Wu G."/>
            <person name="Miyauchi S."/>
            <person name="Morin E."/>
            <person name="Kuo A."/>
            <person name="Drula E."/>
            <person name="Varga T."/>
            <person name="Kohler A."/>
            <person name="Feng B."/>
            <person name="Cao Y."/>
            <person name="Lipzen A."/>
            <person name="Daum C."/>
            <person name="Hundley H."/>
            <person name="Pangilinan J."/>
            <person name="Johnson J."/>
            <person name="Barry K."/>
            <person name="LaButti K."/>
            <person name="Ng V."/>
            <person name="Ahrendt S."/>
            <person name="Min B."/>
            <person name="Choi I.G."/>
            <person name="Park H."/>
            <person name="Plett J.M."/>
            <person name="Magnuson J."/>
            <person name="Spatafora J.W."/>
            <person name="Nagy L.G."/>
            <person name="Henrissat B."/>
            <person name="Grigoriev I.V."/>
            <person name="Yang Z.L."/>
            <person name="Xu J."/>
            <person name="Martin F.M."/>
        </authorList>
    </citation>
    <scope>NUCLEOTIDE SEQUENCE</scope>
    <source>
        <strain evidence="3">KKN 215</strain>
    </source>
</reference>
<name>A0A8K0XT72_9AGAR</name>
<keyword evidence="4" id="KW-1185">Reference proteome</keyword>
<feature type="compositionally biased region" description="Basic residues" evidence="2">
    <location>
        <begin position="332"/>
        <end position="346"/>
    </location>
</feature>
<dbReference type="Proteomes" id="UP000813824">
    <property type="component" value="Unassembled WGS sequence"/>
</dbReference>
<feature type="region of interest" description="Disordered" evidence="2">
    <location>
        <begin position="1"/>
        <end position="20"/>
    </location>
</feature>
<accession>A0A8K0XT72</accession>
<evidence type="ECO:0000256" key="1">
    <source>
        <dbReference type="SAM" id="Coils"/>
    </source>
</evidence>
<gene>
    <name evidence="3" type="ORF">BXZ70DRAFT_922151</name>
</gene>
<feature type="compositionally biased region" description="Polar residues" evidence="2">
    <location>
        <begin position="394"/>
        <end position="417"/>
    </location>
</feature>
<feature type="compositionally biased region" description="Basic and acidic residues" evidence="2">
    <location>
        <begin position="204"/>
        <end position="215"/>
    </location>
</feature>
<feature type="compositionally biased region" description="Low complexity" evidence="2">
    <location>
        <begin position="266"/>
        <end position="279"/>
    </location>
</feature>
<dbReference type="OrthoDB" id="3269067at2759"/>
<evidence type="ECO:0000256" key="2">
    <source>
        <dbReference type="SAM" id="MobiDB-lite"/>
    </source>
</evidence>